<proteinExistence type="predicted"/>
<accession>A0A5Q4ZG98</accession>
<organism evidence="2 3">
    <name type="scientific">Paraburkholderia dioscoreae</name>
    <dbReference type="NCBI Taxonomy" id="2604047"/>
    <lineage>
        <taxon>Bacteria</taxon>
        <taxon>Pseudomonadati</taxon>
        <taxon>Pseudomonadota</taxon>
        <taxon>Betaproteobacteria</taxon>
        <taxon>Burkholderiales</taxon>
        <taxon>Burkholderiaceae</taxon>
        <taxon>Paraburkholderia</taxon>
    </lineage>
</organism>
<dbReference type="KEGG" id="pdio:PDMSB3_2246"/>
<feature type="compositionally biased region" description="Basic and acidic residues" evidence="1">
    <location>
        <begin position="42"/>
        <end position="53"/>
    </location>
</feature>
<dbReference type="NCBIfam" id="NF033419">
    <property type="entry name" value="T6SS_TagK_dom"/>
    <property type="match status" value="1"/>
</dbReference>
<evidence type="ECO:0008006" key="4">
    <source>
        <dbReference type="Google" id="ProtNLM"/>
    </source>
</evidence>
<dbReference type="Proteomes" id="UP000325811">
    <property type="component" value="Chromosome I"/>
</dbReference>
<feature type="region of interest" description="Disordered" evidence="1">
    <location>
        <begin position="22"/>
        <end position="60"/>
    </location>
</feature>
<dbReference type="AlphaFoldDB" id="A0A5Q4ZG98"/>
<dbReference type="RefSeq" id="WP_165186046.1">
    <property type="nucleotide sequence ID" value="NZ_LR699553.1"/>
</dbReference>
<evidence type="ECO:0000313" key="3">
    <source>
        <dbReference type="Proteomes" id="UP000325811"/>
    </source>
</evidence>
<feature type="region of interest" description="Disordered" evidence="1">
    <location>
        <begin position="124"/>
        <end position="143"/>
    </location>
</feature>
<reference evidence="2 3" key="1">
    <citation type="submission" date="2019-08" db="EMBL/GenBank/DDBJ databases">
        <authorList>
            <person name="Herpell B J."/>
        </authorList>
    </citation>
    <scope>NUCLEOTIDE SEQUENCE [LARGE SCALE GENOMIC DNA]</scope>
    <source>
        <strain evidence="3">Msb3</strain>
    </source>
</reference>
<protein>
    <recommendedName>
        <fullName evidence="4">TagK domain-containing protein</fullName>
    </recommendedName>
</protein>
<dbReference type="EMBL" id="LR699553">
    <property type="protein sequence ID" value="VVD28702.1"/>
    <property type="molecule type" value="Genomic_DNA"/>
</dbReference>
<sequence length="234" mass="25121">MGNDMWASRLIRRDVKASARIEPGATETECEPPRNSCFAREAVGDHPSVREYDPEYGIDEDLRGSNAIFGLIGAARASDSDASRQEREGAEKGADDLIEALHEQYRRALDDPNASLAAGWEGQPEFSAGVHPASPDEAPAGTQTPHIGSIEAFLSGARFMEDLFGPLAAGQEADFAAPEPVPEVLALFAPQEYLAAAARRARVLPPALARREHHTLGLDSPLPAQHSVIHEGAR</sequence>
<evidence type="ECO:0000313" key="2">
    <source>
        <dbReference type="EMBL" id="VVD28702.1"/>
    </source>
</evidence>
<keyword evidence="3" id="KW-1185">Reference proteome</keyword>
<feature type="region of interest" description="Disordered" evidence="1">
    <location>
        <begin position="215"/>
        <end position="234"/>
    </location>
</feature>
<gene>
    <name evidence="2" type="ORF">PDMSB3_2246</name>
</gene>
<evidence type="ECO:0000256" key="1">
    <source>
        <dbReference type="SAM" id="MobiDB-lite"/>
    </source>
</evidence>
<name>A0A5Q4ZG98_9BURK</name>
<dbReference type="InterPro" id="IPR047914">
    <property type="entry name" value="TagK-like_C"/>
</dbReference>